<dbReference type="OrthoDB" id="6040847at2759"/>
<accession>A0A6J8BSU6</accession>
<protein>
    <recommendedName>
        <fullName evidence="3">B box-type domain-containing protein</fullName>
    </recommendedName>
</protein>
<evidence type="ECO:0000313" key="2">
    <source>
        <dbReference type="Proteomes" id="UP000507470"/>
    </source>
</evidence>
<dbReference type="Proteomes" id="UP000507470">
    <property type="component" value="Unassembled WGS sequence"/>
</dbReference>
<dbReference type="EMBL" id="CACVKT020003694">
    <property type="protein sequence ID" value="CAC5385387.1"/>
    <property type="molecule type" value="Genomic_DNA"/>
</dbReference>
<evidence type="ECO:0000313" key="1">
    <source>
        <dbReference type="EMBL" id="CAC5385387.1"/>
    </source>
</evidence>
<sequence length="198" mass="22106">MDMSLCHSCSKIDKSAAAVMICLDCKEGLCEPCLNIHKENPKYIIHRISEVNSNQGCMFAASSINTSKDDGLPSLPLLSFKFEREINIVYDGKVYISSLALTKDNRVILCNTRSKNLLVYNENGKHIQECMLHGEPWDIAFIHSGSKAVVTLENKSAIQFIETNPTVNSEKTLSLPQKCYGVAVIHNHVFWVDVVLSM</sequence>
<organism evidence="1 2">
    <name type="scientific">Mytilus coruscus</name>
    <name type="common">Sea mussel</name>
    <dbReference type="NCBI Taxonomy" id="42192"/>
    <lineage>
        <taxon>Eukaryota</taxon>
        <taxon>Metazoa</taxon>
        <taxon>Spiralia</taxon>
        <taxon>Lophotrochozoa</taxon>
        <taxon>Mollusca</taxon>
        <taxon>Bivalvia</taxon>
        <taxon>Autobranchia</taxon>
        <taxon>Pteriomorphia</taxon>
        <taxon>Mytilida</taxon>
        <taxon>Mytiloidea</taxon>
        <taxon>Mytilidae</taxon>
        <taxon>Mytilinae</taxon>
        <taxon>Mytilus</taxon>
    </lineage>
</organism>
<dbReference type="Gene3D" id="4.10.830.40">
    <property type="match status" value="1"/>
</dbReference>
<gene>
    <name evidence="1" type="ORF">MCOR_20935</name>
</gene>
<reference evidence="1 2" key="1">
    <citation type="submission" date="2020-06" db="EMBL/GenBank/DDBJ databases">
        <authorList>
            <person name="Li R."/>
            <person name="Bekaert M."/>
        </authorList>
    </citation>
    <scope>NUCLEOTIDE SEQUENCE [LARGE SCALE GENOMIC DNA]</scope>
    <source>
        <strain evidence="2">wild</strain>
    </source>
</reference>
<proteinExistence type="predicted"/>
<dbReference type="SUPFAM" id="SSF75011">
    <property type="entry name" value="3-carboxy-cis,cis-mucoante lactonizing enzyme"/>
    <property type="match status" value="1"/>
</dbReference>
<evidence type="ECO:0008006" key="3">
    <source>
        <dbReference type="Google" id="ProtNLM"/>
    </source>
</evidence>
<name>A0A6J8BSU6_MYTCO</name>
<dbReference type="AlphaFoldDB" id="A0A6J8BSU6"/>
<keyword evidence="2" id="KW-1185">Reference proteome</keyword>